<name>A0A914X8V4_9BILA</name>
<reference evidence="3" key="1">
    <citation type="submission" date="2022-11" db="UniProtKB">
        <authorList>
            <consortium name="WormBaseParasite"/>
        </authorList>
    </citation>
    <scope>IDENTIFICATION</scope>
</reference>
<keyword evidence="1" id="KW-1133">Transmembrane helix</keyword>
<accession>A0A914X8V4</accession>
<keyword evidence="1" id="KW-0472">Membrane</keyword>
<dbReference type="Proteomes" id="UP000887566">
    <property type="component" value="Unplaced"/>
</dbReference>
<sequence length="234" mass="26477">MTFDSLILGRQSSLSCPSVIAQLVISIFILCQIDCVIGERPQIGHYPFIGDMWRSKPPWTMKAQPSPEFQVFAARLGVAQSRVSEESYRTYYFSMDRRVYEHLEADDTVCSYTLDHAGVLLMNSSETKNFQMRHFFQPLLVYFVCDDMCCSEECCERDWPLTIAGYGLFGAATAVILTYAFIYLIGFYIAGKNGKLCRNTETDFDMRGSCAPLTAFSSVPKFSSNNCDDDMTKV</sequence>
<evidence type="ECO:0000313" key="3">
    <source>
        <dbReference type="WBParaSite" id="PSAMB.scaffold7265size7933.g29832.t1"/>
    </source>
</evidence>
<dbReference type="WBParaSite" id="PSAMB.scaffold7265size7933.g29832.t1">
    <property type="protein sequence ID" value="PSAMB.scaffold7265size7933.g29832.t1"/>
    <property type="gene ID" value="PSAMB.scaffold7265size7933.g29832"/>
</dbReference>
<evidence type="ECO:0000256" key="1">
    <source>
        <dbReference type="SAM" id="Phobius"/>
    </source>
</evidence>
<dbReference type="AlphaFoldDB" id="A0A914X8V4"/>
<proteinExistence type="predicted"/>
<keyword evidence="2" id="KW-1185">Reference proteome</keyword>
<organism evidence="2 3">
    <name type="scientific">Plectus sambesii</name>
    <dbReference type="NCBI Taxonomy" id="2011161"/>
    <lineage>
        <taxon>Eukaryota</taxon>
        <taxon>Metazoa</taxon>
        <taxon>Ecdysozoa</taxon>
        <taxon>Nematoda</taxon>
        <taxon>Chromadorea</taxon>
        <taxon>Plectida</taxon>
        <taxon>Plectina</taxon>
        <taxon>Plectoidea</taxon>
        <taxon>Plectidae</taxon>
        <taxon>Plectus</taxon>
    </lineage>
</organism>
<feature type="transmembrane region" description="Helical" evidence="1">
    <location>
        <begin position="163"/>
        <end position="190"/>
    </location>
</feature>
<keyword evidence="1" id="KW-0812">Transmembrane</keyword>
<evidence type="ECO:0000313" key="2">
    <source>
        <dbReference type="Proteomes" id="UP000887566"/>
    </source>
</evidence>
<protein>
    <submittedName>
        <fullName evidence="3">CX domain-containing protein</fullName>
    </submittedName>
</protein>